<accession>A0A3P5XTE4</accession>
<dbReference type="AlphaFoldDB" id="A0A3P5XTE4"/>
<dbReference type="EMBL" id="UXEP01000065">
    <property type="protein sequence ID" value="VDC43833.1"/>
    <property type="molecule type" value="Genomic_DNA"/>
</dbReference>
<keyword evidence="3" id="KW-1185">Reference proteome</keyword>
<evidence type="ECO:0000259" key="1">
    <source>
        <dbReference type="Pfam" id="PF05598"/>
    </source>
</evidence>
<dbReference type="Proteomes" id="UP000280759">
    <property type="component" value="Unassembled WGS sequence"/>
</dbReference>
<evidence type="ECO:0000313" key="3">
    <source>
        <dbReference type="Proteomes" id="UP000280759"/>
    </source>
</evidence>
<dbReference type="InterPro" id="IPR008490">
    <property type="entry name" value="Transposase_InsH_N"/>
</dbReference>
<protein>
    <recommendedName>
        <fullName evidence="1">Transposase InsH N-terminal domain-containing protein</fullName>
    </recommendedName>
</protein>
<name>A0A3P5XTE4_STRCB</name>
<sequence length="108" mass="12542">MFHKENPNDNRGLVGFYSLDELVPKGHLLRQIEETVDFSFIYDLVEDSYCPDNGRPSLDPVLLIKIPITQTLFGIRSMRQTIKDIEVNVAYRWFLGLTLEDKVPHFTT</sequence>
<gene>
    <name evidence="2" type="ORF">FMV2238Y02_23180</name>
</gene>
<feature type="domain" description="Transposase InsH N-terminal" evidence="1">
    <location>
        <begin position="18"/>
        <end position="108"/>
    </location>
</feature>
<evidence type="ECO:0000313" key="2">
    <source>
        <dbReference type="EMBL" id="VDC43833.1"/>
    </source>
</evidence>
<reference evidence="2 3" key="1">
    <citation type="submission" date="2018-10" db="EMBL/GenBank/DDBJ databases">
        <authorList>
            <consortium name="Molecular Microbiology and Infection Unit (UMMI)"/>
            <person name="Machado M."/>
        </authorList>
    </citation>
    <scope>NUCLEOTIDE SEQUENCE [LARGE SCALE GENOMIC DNA]</scope>
    <source>
        <strain evidence="2">FMV2238.02</strain>
    </source>
</reference>
<dbReference type="Pfam" id="PF05598">
    <property type="entry name" value="DUF772"/>
    <property type="match status" value="1"/>
</dbReference>
<proteinExistence type="predicted"/>
<organism evidence="2 3">
    <name type="scientific">Streptococcus canis</name>
    <dbReference type="NCBI Taxonomy" id="1329"/>
    <lineage>
        <taxon>Bacteria</taxon>
        <taxon>Bacillati</taxon>
        <taxon>Bacillota</taxon>
        <taxon>Bacilli</taxon>
        <taxon>Lactobacillales</taxon>
        <taxon>Streptococcaceae</taxon>
        <taxon>Streptococcus</taxon>
    </lineage>
</organism>